<dbReference type="AlphaFoldDB" id="A0A0A8L429"/>
<dbReference type="Proteomes" id="UP000031516">
    <property type="component" value="Unassembled WGS sequence"/>
</dbReference>
<dbReference type="EMBL" id="CCBQ010000027">
    <property type="protein sequence ID" value="CDO93779.1"/>
    <property type="molecule type" value="Genomic_DNA"/>
</dbReference>
<sequence length="675" mass="78009">MDYGEWEVPAMQLENVLDASLGGYLEKRLRENLPLDRKSRRYLRLTTNGDIELVFKAFKQREKSTSPLEKHIITFDTSAMLIGKEFRTSIRLPWVCKESNPNCCNINKQTSFKEKLSVTEDVKRLLTVVSKRVILQVEPDKYDQIVPDMYRLAEDFLNPVRHVKHAYRLPRMVSKLEMCESELFEESLSNECPIGSFLNVNFEFEAKQMPLIPSYLIQNMLGVMQKNGLEKRHTERSLPHWPSVHIQNNGLNKLRLSCQDEDFHPLELYKLQNNPELNEPQKFLGHRTRPIKAKWKISDQIVGRLNWNPFTEMNISGNSELIETMKHIPLELKSFDLSLKRFSSSRIDLISKIPFDLRLNATMDPEPLVSSQQVNTCGSPSIIESKDKRETTYLEDVSNKRIITDSKRSFINPDLANIIAAKRTKLRASSSHNTTFLPITSSDSTPNQTTNSNITFQSSDKRLHYPENKIVTFNAQYINKNYKLISFLHKKRISVLEIELGDHSDVLLSPSSCLILQNITYIYQKQNDSFSTLQTMQSLQYKYKNIVILLLYPQKLLASDPNVAYKTQLLLNCQNGITTHLVEETQLELIATWITAYCGSNASNWQQIDNITPEKELLQLFDINPFAIQSILNLAPLEEFLSLSCGKRALLYGKFLTRYQLARIDDFSTMRWSDC</sequence>
<reference evidence="1 2" key="1">
    <citation type="submission" date="2014-03" db="EMBL/GenBank/DDBJ databases">
        <title>The genome of Kluyveromyces dobzhanskii.</title>
        <authorList>
            <person name="Nystedt B."/>
            <person name="Astrom S."/>
        </authorList>
    </citation>
    <scope>NUCLEOTIDE SEQUENCE [LARGE SCALE GENOMIC DNA]</scope>
    <source>
        <strain evidence="1 2">CBS 2104</strain>
    </source>
</reference>
<protein>
    <submittedName>
        <fullName evidence="1">WGS project CCBQ000000000 data, contig 00102</fullName>
    </submittedName>
</protein>
<evidence type="ECO:0000313" key="1">
    <source>
        <dbReference type="EMBL" id="CDO93779.1"/>
    </source>
</evidence>
<gene>
    <name evidence="1" type="ORF">KLDO_g2070</name>
</gene>
<organism evidence="1 2">
    <name type="scientific">Kluyveromyces dobzhanskii CBS 2104</name>
    <dbReference type="NCBI Taxonomy" id="1427455"/>
    <lineage>
        <taxon>Eukaryota</taxon>
        <taxon>Fungi</taxon>
        <taxon>Dikarya</taxon>
        <taxon>Ascomycota</taxon>
        <taxon>Saccharomycotina</taxon>
        <taxon>Saccharomycetes</taxon>
        <taxon>Saccharomycetales</taxon>
        <taxon>Saccharomycetaceae</taxon>
        <taxon>Kluyveromyces</taxon>
    </lineage>
</organism>
<keyword evidence="2" id="KW-1185">Reference proteome</keyword>
<dbReference type="OrthoDB" id="4069286at2759"/>
<proteinExistence type="predicted"/>
<accession>A0A0A8L429</accession>
<evidence type="ECO:0000313" key="2">
    <source>
        <dbReference type="Proteomes" id="UP000031516"/>
    </source>
</evidence>
<comment type="caution">
    <text evidence="1">The sequence shown here is derived from an EMBL/GenBank/DDBJ whole genome shotgun (WGS) entry which is preliminary data.</text>
</comment>
<name>A0A0A8L429_9SACH</name>